<dbReference type="InterPro" id="IPR050832">
    <property type="entry name" value="Bact_Acetyltransf"/>
</dbReference>
<comment type="caution">
    <text evidence="4">The sequence shown here is derived from an EMBL/GenBank/DDBJ whole genome shotgun (WGS) entry which is preliminary data.</text>
</comment>
<dbReference type="InterPro" id="IPR016181">
    <property type="entry name" value="Acyl_CoA_acyltransferase"/>
</dbReference>
<protein>
    <submittedName>
        <fullName evidence="4">N-acetyltransferase</fullName>
    </submittedName>
</protein>
<dbReference type="GO" id="GO:0016747">
    <property type="term" value="F:acyltransferase activity, transferring groups other than amino-acyl groups"/>
    <property type="evidence" value="ECO:0007669"/>
    <property type="project" value="InterPro"/>
</dbReference>
<dbReference type="PANTHER" id="PTHR43877">
    <property type="entry name" value="AMINOALKYLPHOSPHONATE N-ACETYLTRANSFERASE-RELATED-RELATED"/>
    <property type="match status" value="1"/>
</dbReference>
<evidence type="ECO:0000313" key="4">
    <source>
        <dbReference type="EMBL" id="PCK78782.1"/>
    </source>
</evidence>
<accession>A0A2A5KP44</accession>
<proteinExistence type="predicted"/>
<keyword evidence="2" id="KW-0012">Acyltransferase</keyword>
<organism evidence="4 5">
    <name type="scientific">Rhizobium sophoriradicis</name>
    <dbReference type="NCBI Taxonomy" id="1535245"/>
    <lineage>
        <taxon>Bacteria</taxon>
        <taxon>Pseudomonadati</taxon>
        <taxon>Pseudomonadota</taxon>
        <taxon>Alphaproteobacteria</taxon>
        <taxon>Hyphomicrobiales</taxon>
        <taxon>Rhizobiaceae</taxon>
        <taxon>Rhizobium/Agrobacterium group</taxon>
        <taxon>Rhizobium</taxon>
    </lineage>
</organism>
<dbReference type="CDD" id="cd04301">
    <property type="entry name" value="NAT_SF"/>
    <property type="match status" value="1"/>
</dbReference>
<dbReference type="InterPro" id="IPR000182">
    <property type="entry name" value="GNAT_dom"/>
</dbReference>
<feature type="domain" description="N-acetyltransferase" evidence="3">
    <location>
        <begin position="6"/>
        <end position="155"/>
    </location>
</feature>
<evidence type="ECO:0000259" key="3">
    <source>
        <dbReference type="PROSITE" id="PS51186"/>
    </source>
</evidence>
<dbReference type="AlphaFoldDB" id="A0A2A5KP44"/>
<reference evidence="4 5" key="1">
    <citation type="submission" date="2017-09" db="EMBL/GenBank/DDBJ databases">
        <title>Comparative genomics of rhizobia isolated from Phaseolus vulgaris in China.</title>
        <authorList>
            <person name="Tong W."/>
        </authorList>
    </citation>
    <scope>NUCLEOTIDE SEQUENCE [LARGE SCALE GENOMIC DNA]</scope>
    <source>
        <strain evidence="4 5">L101</strain>
    </source>
</reference>
<keyword evidence="1 4" id="KW-0808">Transferase</keyword>
<dbReference type="Proteomes" id="UP000218807">
    <property type="component" value="Unassembled WGS sequence"/>
</dbReference>
<dbReference type="SUPFAM" id="SSF55729">
    <property type="entry name" value="Acyl-CoA N-acyltransferases (Nat)"/>
    <property type="match status" value="1"/>
</dbReference>
<keyword evidence="5" id="KW-1185">Reference proteome</keyword>
<dbReference type="RefSeq" id="WP_077993925.1">
    <property type="nucleotide sequence ID" value="NZ_CP104152.1"/>
</dbReference>
<evidence type="ECO:0000256" key="1">
    <source>
        <dbReference type="ARBA" id="ARBA00022679"/>
    </source>
</evidence>
<gene>
    <name evidence="4" type="ORF">CPT34_22225</name>
</gene>
<evidence type="ECO:0000256" key="2">
    <source>
        <dbReference type="ARBA" id="ARBA00023315"/>
    </source>
</evidence>
<name>A0A2A5KP44_9HYPH</name>
<dbReference type="Pfam" id="PF00583">
    <property type="entry name" value="Acetyltransf_1"/>
    <property type="match status" value="1"/>
</dbReference>
<dbReference type="EMBL" id="NXDM01000024">
    <property type="protein sequence ID" value="PCK78782.1"/>
    <property type="molecule type" value="Genomic_DNA"/>
</dbReference>
<sequence length="170" mass="19029">MVVTDLTIRTIVPADHEAVGAVGFAAWAAGGAFEDCYRDPHVIAKVQQEFAAFPHETKGEIFVAEQAGEIVGWTAREGERNYVSDLWVHPYSQGKGVGRALLSYLYELMAAEGLATVRLDTHARNERAIRLYERCGFTIIWHGVEFSKSMGVPLEKVHMEKQLADRPNRR</sequence>
<dbReference type="Gene3D" id="3.40.630.30">
    <property type="match status" value="1"/>
</dbReference>
<dbReference type="PROSITE" id="PS51186">
    <property type="entry name" value="GNAT"/>
    <property type="match status" value="1"/>
</dbReference>
<evidence type="ECO:0000313" key="5">
    <source>
        <dbReference type="Proteomes" id="UP000218807"/>
    </source>
</evidence>